<dbReference type="AlphaFoldDB" id="A0A6J8CRR3"/>
<evidence type="ECO:0000259" key="4">
    <source>
        <dbReference type="Pfam" id="PF14909"/>
    </source>
</evidence>
<feature type="region of interest" description="Disordered" evidence="3">
    <location>
        <begin position="167"/>
        <end position="210"/>
    </location>
</feature>
<dbReference type="InterPro" id="IPR042769">
    <property type="entry name" value="SPATA6_fam"/>
</dbReference>
<dbReference type="Proteomes" id="UP000507470">
    <property type="component" value="Unassembled WGS sequence"/>
</dbReference>
<feature type="compositionally biased region" description="Low complexity" evidence="3">
    <location>
        <begin position="184"/>
        <end position="194"/>
    </location>
</feature>
<feature type="compositionally biased region" description="Basic residues" evidence="3">
    <location>
        <begin position="235"/>
        <end position="245"/>
    </location>
</feature>
<dbReference type="PANTHER" id="PTHR16435:SF6">
    <property type="entry name" value="IP09370P"/>
    <property type="match status" value="1"/>
</dbReference>
<reference evidence="5 6" key="1">
    <citation type="submission" date="2020-06" db="EMBL/GenBank/DDBJ databases">
        <authorList>
            <person name="Li R."/>
            <person name="Bekaert M."/>
        </authorList>
    </citation>
    <scope>NUCLEOTIDE SEQUENCE [LARGE SCALE GENOMIC DNA]</scope>
    <source>
        <strain evidence="6">wild</strain>
    </source>
</reference>
<evidence type="ECO:0000256" key="3">
    <source>
        <dbReference type="SAM" id="MobiDB-lite"/>
    </source>
</evidence>
<protein>
    <submittedName>
        <fullName evidence="5">SPATA6</fullName>
    </submittedName>
</protein>
<dbReference type="GO" id="GO:0007283">
    <property type="term" value="P:spermatogenesis"/>
    <property type="evidence" value="ECO:0007669"/>
    <property type="project" value="InterPro"/>
</dbReference>
<comment type="similarity">
    <text evidence="1">Belongs to the SPATA6 family.</text>
</comment>
<dbReference type="GO" id="GO:0120212">
    <property type="term" value="C:sperm head-tail coupling apparatus"/>
    <property type="evidence" value="ECO:0007669"/>
    <property type="project" value="InterPro"/>
</dbReference>
<dbReference type="OrthoDB" id="5963614at2759"/>
<feature type="domain" description="Spermatogenesis-associated protein 6 N-terminal" evidence="4">
    <location>
        <begin position="10"/>
        <end position="150"/>
    </location>
</feature>
<accession>A0A6J8CRR3</accession>
<sequence>MPRRALRCVVDLKIRAVSAPGVWLSSREDVYLSISLFGQYRNTSLVPSIFPLLFKEDFVFEKTYYTALDPSDISDYLEDELVIFELLQLSEYCDGAVRLGSYSCNAKDFLFPYPSLAPCYASTAREILLNRTIDFPGISPKLEFITVTNIKESVSPELDALDEALMDARKSRRRSRSRSRSRPSSRASMRSPSPYLRSKSPGPITDNGRPPFVVRHLDKSLIGRLPAGLGSSILKKGKKKGKRLSRPSSAMSDTGYYSDYSRYPLSSSASYKKYPDAGDDPLYRSSYAVSDDDDLEVAALTSSLNRIRARSRSPSPFVYKPSFRSRYTYSPLTAAERVDLKVRSALRRNRSLERLNMLSPAISLSRLTPTYRPRYVSLSRDSLDDLAIDTTLAERRRPQVHLDNGKYWSEKSAQYSGTSHRQVFNDSLSSSYSKMYSNAKKKIVV</sequence>
<evidence type="ECO:0000313" key="6">
    <source>
        <dbReference type="Proteomes" id="UP000507470"/>
    </source>
</evidence>
<name>A0A6J8CRR3_MYTCO</name>
<proteinExistence type="inferred from homology"/>
<gene>
    <name evidence="5" type="ORF">MCOR_33449</name>
</gene>
<dbReference type="Pfam" id="PF14909">
    <property type="entry name" value="SPATA6"/>
    <property type="match status" value="1"/>
</dbReference>
<dbReference type="EMBL" id="CACVKT020005972">
    <property type="protein sequence ID" value="CAC5399163.1"/>
    <property type="molecule type" value="Genomic_DNA"/>
</dbReference>
<dbReference type="PANTHER" id="PTHR16435">
    <property type="entry name" value="SPERMATOGENESIS-ASSOCIATED PROTEIN 6 SPATA6"/>
    <property type="match status" value="1"/>
</dbReference>
<dbReference type="InterPro" id="IPR032732">
    <property type="entry name" value="SPATA6_N"/>
</dbReference>
<feature type="compositionally biased region" description="Basic residues" evidence="3">
    <location>
        <begin position="170"/>
        <end position="183"/>
    </location>
</feature>
<feature type="region of interest" description="Disordered" evidence="3">
    <location>
        <begin position="232"/>
        <end position="253"/>
    </location>
</feature>
<keyword evidence="2" id="KW-0597">Phosphoprotein</keyword>
<evidence type="ECO:0000256" key="2">
    <source>
        <dbReference type="ARBA" id="ARBA00022553"/>
    </source>
</evidence>
<organism evidence="5 6">
    <name type="scientific">Mytilus coruscus</name>
    <name type="common">Sea mussel</name>
    <dbReference type="NCBI Taxonomy" id="42192"/>
    <lineage>
        <taxon>Eukaryota</taxon>
        <taxon>Metazoa</taxon>
        <taxon>Spiralia</taxon>
        <taxon>Lophotrochozoa</taxon>
        <taxon>Mollusca</taxon>
        <taxon>Bivalvia</taxon>
        <taxon>Autobranchia</taxon>
        <taxon>Pteriomorphia</taxon>
        <taxon>Mytilida</taxon>
        <taxon>Mytiloidea</taxon>
        <taxon>Mytilidae</taxon>
        <taxon>Mytilinae</taxon>
        <taxon>Mytilus</taxon>
    </lineage>
</organism>
<evidence type="ECO:0000313" key="5">
    <source>
        <dbReference type="EMBL" id="CAC5399163.1"/>
    </source>
</evidence>
<evidence type="ECO:0000256" key="1">
    <source>
        <dbReference type="ARBA" id="ARBA00006215"/>
    </source>
</evidence>
<keyword evidence="6" id="KW-1185">Reference proteome</keyword>
<dbReference type="GO" id="GO:0032027">
    <property type="term" value="F:myosin light chain binding"/>
    <property type="evidence" value="ECO:0007669"/>
    <property type="project" value="InterPro"/>
</dbReference>